<dbReference type="OrthoDB" id="979496at2"/>
<dbReference type="EMBL" id="FXTP01000006">
    <property type="protein sequence ID" value="SMO61541.1"/>
    <property type="molecule type" value="Genomic_DNA"/>
</dbReference>
<dbReference type="InterPro" id="IPR011944">
    <property type="entry name" value="Steroid_delta5-4_isomerase"/>
</dbReference>
<dbReference type="Pfam" id="PF14534">
    <property type="entry name" value="DUF4440"/>
    <property type="match status" value="1"/>
</dbReference>
<proteinExistence type="predicted"/>
<gene>
    <name evidence="2" type="ORF">SAMN06265219_10652</name>
</gene>
<reference evidence="2 3" key="1">
    <citation type="submission" date="2017-05" db="EMBL/GenBank/DDBJ databases">
        <authorList>
            <person name="Varghese N."/>
            <person name="Submissions S."/>
        </authorList>
    </citation>
    <scope>NUCLEOTIDE SEQUENCE [LARGE SCALE GENOMIC DNA]</scope>
    <source>
        <strain evidence="2 3">DSM 21985</strain>
    </source>
</reference>
<dbReference type="Proteomes" id="UP000317557">
    <property type="component" value="Unassembled WGS sequence"/>
</dbReference>
<accession>A0A521CS08</accession>
<dbReference type="NCBIfam" id="TIGR02246">
    <property type="entry name" value="SgcJ/EcaC family oxidoreductase"/>
    <property type="match status" value="1"/>
</dbReference>
<dbReference type="SUPFAM" id="SSF54427">
    <property type="entry name" value="NTF2-like"/>
    <property type="match status" value="1"/>
</dbReference>
<name>A0A521CS08_9BACT</name>
<dbReference type="RefSeq" id="WP_142454084.1">
    <property type="nucleotide sequence ID" value="NZ_FXTP01000006.1"/>
</dbReference>
<dbReference type="AlphaFoldDB" id="A0A521CS08"/>
<organism evidence="2 3">
    <name type="scientific">Gracilimonas mengyeensis</name>
    <dbReference type="NCBI Taxonomy" id="1302730"/>
    <lineage>
        <taxon>Bacteria</taxon>
        <taxon>Pseudomonadati</taxon>
        <taxon>Balneolota</taxon>
        <taxon>Balneolia</taxon>
        <taxon>Balneolales</taxon>
        <taxon>Balneolaceae</taxon>
        <taxon>Gracilimonas</taxon>
    </lineage>
</organism>
<keyword evidence="3" id="KW-1185">Reference proteome</keyword>
<dbReference type="InterPro" id="IPR027843">
    <property type="entry name" value="DUF4440"/>
</dbReference>
<feature type="domain" description="DUF4440" evidence="1">
    <location>
        <begin position="18"/>
        <end position="125"/>
    </location>
</feature>
<protein>
    <recommendedName>
        <fullName evidence="1">DUF4440 domain-containing protein</fullName>
    </recommendedName>
</protein>
<sequence>MSNTFKKAKSPENIPTLFVEAWMQRDADMLASLFAEDAEFVNVVGLWWHNRKDIRKAHAYGFEKIFGDSDLRLMQTSVKNLSEDITVLHARMRLKNQSPKGNVETPSLRQNLFSFVVQKEGDHWICVSAQNTDIVPGAETNIIDEDGNFKSVNYQK</sequence>
<evidence type="ECO:0000313" key="3">
    <source>
        <dbReference type="Proteomes" id="UP000317557"/>
    </source>
</evidence>
<dbReference type="Gene3D" id="3.10.450.50">
    <property type="match status" value="1"/>
</dbReference>
<evidence type="ECO:0000259" key="1">
    <source>
        <dbReference type="Pfam" id="PF14534"/>
    </source>
</evidence>
<evidence type="ECO:0000313" key="2">
    <source>
        <dbReference type="EMBL" id="SMO61541.1"/>
    </source>
</evidence>
<dbReference type="InterPro" id="IPR032710">
    <property type="entry name" value="NTF2-like_dom_sf"/>
</dbReference>